<protein>
    <submittedName>
        <fullName evidence="1">Uncharacterized protein</fullName>
    </submittedName>
</protein>
<gene>
    <name evidence="1" type="ORF">HMPREF9141_1022</name>
</gene>
<dbReference type="AlphaFoldDB" id="F0F605"/>
<evidence type="ECO:0000313" key="2">
    <source>
        <dbReference type="Proteomes" id="UP000005697"/>
    </source>
</evidence>
<name>F0F605_9BACT</name>
<sequence length="57" mass="6669">MIRRGTDYLPETLEETAENKKDHFLTRKTKQEMVFSIGLFQTVRGTGKRLHSSCILR</sequence>
<dbReference type="Proteomes" id="UP000005697">
    <property type="component" value="Unassembled WGS sequence"/>
</dbReference>
<proteinExistence type="predicted"/>
<accession>F0F605</accession>
<keyword evidence="2" id="KW-1185">Reference proteome</keyword>
<comment type="caution">
    <text evidence="1">The sequence shown here is derived from an EMBL/GenBank/DDBJ whole genome shotgun (WGS) entry which is preliminary data.</text>
</comment>
<evidence type="ECO:0000313" key="1">
    <source>
        <dbReference type="EMBL" id="EGC20386.1"/>
    </source>
</evidence>
<dbReference type="EMBL" id="AEWX01000015">
    <property type="protein sequence ID" value="EGC20386.1"/>
    <property type="molecule type" value="Genomic_DNA"/>
</dbReference>
<dbReference type="HOGENOM" id="CLU_2992909_0_0_10"/>
<reference evidence="1 2" key="1">
    <citation type="submission" date="2011-01" db="EMBL/GenBank/DDBJ databases">
        <authorList>
            <person name="Muzny D."/>
            <person name="Qin X."/>
            <person name="Deng J."/>
            <person name="Jiang H."/>
            <person name="Liu Y."/>
            <person name="Qu J."/>
            <person name="Song X.-Z."/>
            <person name="Zhang L."/>
            <person name="Thornton R."/>
            <person name="Coyle M."/>
            <person name="Francisco L."/>
            <person name="Jackson L."/>
            <person name="Javaid M."/>
            <person name="Korchina V."/>
            <person name="Kovar C."/>
            <person name="Mata R."/>
            <person name="Mathew T."/>
            <person name="Ngo R."/>
            <person name="Nguyen L."/>
            <person name="Nguyen N."/>
            <person name="Okwuonu G."/>
            <person name="Ongeri F."/>
            <person name="Pham C."/>
            <person name="Simmons D."/>
            <person name="Wilczek-Boney K."/>
            <person name="Hale W."/>
            <person name="Jakkamsetti A."/>
            <person name="Pham P."/>
            <person name="Ruth R."/>
            <person name="San Lucas F."/>
            <person name="Warren J."/>
            <person name="Zhang J."/>
            <person name="Zhao Z."/>
            <person name="Zhou C."/>
            <person name="Zhu D."/>
            <person name="Lee S."/>
            <person name="Bess C."/>
            <person name="Blankenburg K."/>
            <person name="Forbes L."/>
            <person name="Fu Q."/>
            <person name="Gubbala S."/>
            <person name="Hirani K."/>
            <person name="Jayaseelan J.C."/>
            <person name="Lara F."/>
            <person name="Munidasa M."/>
            <person name="Palculict T."/>
            <person name="Patil S."/>
            <person name="Pu L.-L."/>
            <person name="Saada N."/>
            <person name="Tang L."/>
            <person name="Weissenberger G."/>
            <person name="Zhu Y."/>
            <person name="Hemphill L."/>
            <person name="Shang Y."/>
            <person name="Youmans B."/>
            <person name="Ayvaz T."/>
            <person name="Ross M."/>
            <person name="Santibanez J."/>
            <person name="Aqrawi P."/>
            <person name="Gross S."/>
            <person name="Joshi V."/>
            <person name="Fowler G."/>
            <person name="Nazareth L."/>
            <person name="Reid J."/>
            <person name="Worley K."/>
            <person name="Petrosino J."/>
            <person name="Highlander S."/>
            <person name="Gibbs R."/>
        </authorList>
    </citation>
    <scope>NUCLEOTIDE SEQUENCE [LARGE SCALE GENOMIC DNA]</scope>
    <source>
        <strain evidence="1 2">DSM 16608</strain>
    </source>
</reference>
<dbReference type="STRING" id="888743.HMPREF9141_1022"/>
<organism evidence="1 2">
    <name type="scientific">Prevotella multiformis DSM 16608</name>
    <dbReference type="NCBI Taxonomy" id="888743"/>
    <lineage>
        <taxon>Bacteria</taxon>
        <taxon>Pseudomonadati</taxon>
        <taxon>Bacteroidota</taxon>
        <taxon>Bacteroidia</taxon>
        <taxon>Bacteroidales</taxon>
        <taxon>Prevotellaceae</taxon>
        <taxon>Prevotella</taxon>
    </lineage>
</organism>